<comment type="caution">
    <text evidence="3">Lacks conserved residue(s) required for the propagation of feature annotation.</text>
</comment>
<comment type="caution">
    <text evidence="5">The sequence shown here is derived from an EMBL/GenBank/DDBJ whole genome shotgun (WGS) entry which is preliminary data.</text>
</comment>
<dbReference type="CDD" id="cd06263">
    <property type="entry name" value="MAM"/>
    <property type="match status" value="12"/>
</dbReference>
<dbReference type="SMART" id="SM00192">
    <property type="entry name" value="LDLa"/>
    <property type="match status" value="7"/>
</dbReference>
<reference evidence="5 6" key="1">
    <citation type="journal article" date="2018" name="Sci. Rep.">
        <title>Genomic signatures of local adaptation to the degree of environmental predictability in rotifers.</title>
        <authorList>
            <person name="Franch-Gras L."/>
            <person name="Hahn C."/>
            <person name="Garcia-Roger E.M."/>
            <person name="Carmona M.J."/>
            <person name="Serra M."/>
            <person name="Gomez A."/>
        </authorList>
    </citation>
    <scope>NUCLEOTIDE SEQUENCE [LARGE SCALE GENOMIC DNA]</scope>
    <source>
        <strain evidence="5">HYR1</strain>
    </source>
</reference>
<protein>
    <submittedName>
        <fullName evidence="5">MAM and LDL-receptor class A domain-containing 2-like</fullName>
    </submittedName>
</protein>
<feature type="disulfide bond" evidence="3">
    <location>
        <begin position="2642"/>
        <end position="2660"/>
    </location>
</feature>
<evidence type="ECO:0000313" key="5">
    <source>
        <dbReference type="EMBL" id="RNA41842.1"/>
    </source>
</evidence>
<feature type="disulfide bond" evidence="3">
    <location>
        <begin position="2430"/>
        <end position="2442"/>
    </location>
</feature>
<feature type="domain" description="MAM" evidence="4">
    <location>
        <begin position="99"/>
        <end position="270"/>
    </location>
</feature>
<dbReference type="PRINTS" id="PR00261">
    <property type="entry name" value="LDLRECEPTOR"/>
</dbReference>
<dbReference type="PROSITE" id="PS01209">
    <property type="entry name" value="LDLRA_1"/>
    <property type="match status" value="4"/>
</dbReference>
<dbReference type="SUPFAM" id="SSF57424">
    <property type="entry name" value="LDL receptor-like module"/>
    <property type="match status" value="7"/>
</dbReference>
<dbReference type="FunFam" id="4.10.400.10:FF:000065">
    <property type="entry name" value="Transmembrane protease serine 7"/>
    <property type="match status" value="1"/>
</dbReference>
<feature type="domain" description="MAM" evidence="4">
    <location>
        <begin position="1"/>
        <end position="97"/>
    </location>
</feature>
<evidence type="ECO:0000256" key="3">
    <source>
        <dbReference type="PROSITE-ProRule" id="PRU00124"/>
    </source>
</evidence>
<dbReference type="InterPro" id="IPR051560">
    <property type="entry name" value="MAM_domain-containing"/>
</dbReference>
<keyword evidence="6" id="KW-1185">Reference proteome</keyword>
<feature type="domain" description="MAM" evidence="4">
    <location>
        <begin position="308"/>
        <end position="466"/>
    </location>
</feature>
<feature type="domain" description="MAM" evidence="4">
    <location>
        <begin position="1456"/>
        <end position="1593"/>
    </location>
</feature>
<dbReference type="PROSITE" id="PS50068">
    <property type="entry name" value="LDLRA_2"/>
    <property type="match status" value="7"/>
</dbReference>
<dbReference type="PROSITE" id="PS00740">
    <property type="entry name" value="MAM_1"/>
    <property type="match status" value="1"/>
</dbReference>
<dbReference type="InterPro" id="IPR002172">
    <property type="entry name" value="LDrepeatLR_classA_rpt"/>
</dbReference>
<feature type="disulfide bond" evidence="3">
    <location>
        <begin position="713"/>
        <end position="728"/>
    </location>
</feature>
<keyword evidence="1 3" id="KW-1015">Disulfide bond</keyword>
<feature type="domain" description="MAM" evidence="4">
    <location>
        <begin position="2465"/>
        <end position="2633"/>
    </location>
</feature>
<feature type="disulfide bond" evidence="3">
    <location>
        <begin position="2437"/>
        <end position="2455"/>
    </location>
</feature>
<dbReference type="InterPro" id="IPR036055">
    <property type="entry name" value="LDL_receptor-like_sf"/>
</dbReference>
<feature type="disulfide bond" evidence="3">
    <location>
        <begin position="2654"/>
        <end position="2669"/>
    </location>
</feature>
<feature type="domain" description="MAM" evidence="4">
    <location>
        <begin position="1837"/>
        <end position="2003"/>
    </location>
</feature>
<gene>
    <name evidence="5" type="ORF">BpHYR1_001210</name>
</gene>
<dbReference type="Gene3D" id="2.60.120.200">
    <property type="match status" value="16"/>
</dbReference>
<keyword evidence="2" id="KW-0325">Glycoprotein</keyword>
<feature type="disulfide bond" evidence="3">
    <location>
        <begin position="2449"/>
        <end position="2464"/>
    </location>
</feature>
<dbReference type="PANTHER" id="PTHR23282:SF101">
    <property type="entry name" value="MAM DOMAIN-CONTAINING PROTEIN"/>
    <property type="match status" value="1"/>
</dbReference>
<dbReference type="STRING" id="10195.A0A3M7T1H3"/>
<feature type="domain" description="MAM" evidence="4">
    <location>
        <begin position="2042"/>
        <end position="2199"/>
    </location>
</feature>
<dbReference type="Gene3D" id="4.10.400.10">
    <property type="entry name" value="Low-density Lipoprotein Receptor"/>
    <property type="match status" value="7"/>
</dbReference>
<feature type="domain" description="MAM" evidence="4">
    <location>
        <begin position="1271"/>
        <end position="1437"/>
    </location>
</feature>
<feature type="domain" description="MAM" evidence="4">
    <location>
        <begin position="2673"/>
        <end position="2790"/>
    </location>
</feature>
<dbReference type="PANTHER" id="PTHR23282">
    <property type="entry name" value="APICAL ENDOSOMAL GLYCOPROTEIN PRECURSOR"/>
    <property type="match status" value="1"/>
</dbReference>
<feature type="disulfide bond" evidence="3">
    <location>
        <begin position="480"/>
        <end position="498"/>
    </location>
</feature>
<feature type="disulfide bond" evidence="3">
    <location>
        <begin position="2205"/>
        <end position="2217"/>
    </location>
</feature>
<feature type="disulfide bond" evidence="3">
    <location>
        <begin position="280"/>
        <end position="298"/>
    </location>
</feature>
<dbReference type="InterPro" id="IPR023415">
    <property type="entry name" value="LDLR_class-A_CS"/>
</dbReference>
<keyword evidence="5" id="KW-0675">Receptor</keyword>
<dbReference type="EMBL" id="REGN01000443">
    <property type="protein sequence ID" value="RNA41842.1"/>
    <property type="molecule type" value="Genomic_DNA"/>
</dbReference>
<proteinExistence type="predicted"/>
<feature type="disulfide bond" evidence="3">
    <location>
        <begin position="473"/>
        <end position="485"/>
    </location>
</feature>
<organism evidence="5 6">
    <name type="scientific">Brachionus plicatilis</name>
    <name type="common">Marine rotifer</name>
    <name type="synonym">Brachionus muelleri</name>
    <dbReference type="NCBI Taxonomy" id="10195"/>
    <lineage>
        <taxon>Eukaryota</taxon>
        <taxon>Metazoa</taxon>
        <taxon>Spiralia</taxon>
        <taxon>Gnathifera</taxon>
        <taxon>Rotifera</taxon>
        <taxon>Eurotatoria</taxon>
        <taxon>Monogononta</taxon>
        <taxon>Pseudotrocha</taxon>
        <taxon>Ploima</taxon>
        <taxon>Brachionidae</taxon>
        <taxon>Brachionus</taxon>
    </lineage>
</organism>
<name>A0A3M7T1H3_BRAPC</name>
<dbReference type="InterPro" id="IPR000998">
    <property type="entry name" value="MAM_dom"/>
</dbReference>
<dbReference type="PROSITE" id="PS50060">
    <property type="entry name" value="MAM_2"/>
    <property type="match status" value="15"/>
</dbReference>
<feature type="disulfide bond" evidence="3">
    <location>
        <begin position="2212"/>
        <end position="2230"/>
    </location>
</feature>
<feature type="disulfide bond" evidence="3">
    <location>
        <begin position="2024"/>
        <end position="2039"/>
    </location>
</feature>
<feature type="disulfide bond" evidence="3">
    <location>
        <begin position="292"/>
        <end position="307"/>
    </location>
</feature>
<dbReference type="SMART" id="SM00137">
    <property type="entry name" value="MAM"/>
    <property type="match status" value="13"/>
</dbReference>
<feature type="domain" description="MAM" evidence="4">
    <location>
        <begin position="1047"/>
        <end position="1269"/>
    </location>
</feature>
<feature type="domain" description="MAM" evidence="4">
    <location>
        <begin position="1595"/>
        <end position="1835"/>
    </location>
</feature>
<feature type="domain" description="MAM" evidence="4">
    <location>
        <begin position="729"/>
        <end position="888"/>
    </location>
</feature>
<dbReference type="Pfam" id="PF00629">
    <property type="entry name" value="MAM"/>
    <property type="match status" value="16"/>
</dbReference>
<accession>A0A3M7T1H3</accession>
<evidence type="ECO:0000313" key="6">
    <source>
        <dbReference type="Proteomes" id="UP000276133"/>
    </source>
</evidence>
<dbReference type="Proteomes" id="UP000276133">
    <property type="component" value="Unassembled WGS sequence"/>
</dbReference>
<dbReference type="Pfam" id="PF00057">
    <property type="entry name" value="Ldl_recept_a"/>
    <property type="match status" value="5"/>
</dbReference>
<dbReference type="SUPFAM" id="SSF49899">
    <property type="entry name" value="Concanavalin A-like lectins/glucanases"/>
    <property type="match status" value="16"/>
</dbReference>
<dbReference type="OrthoDB" id="412155at2759"/>
<feature type="domain" description="MAM" evidence="4">
    <location>
        <begin position="895"/>
        <end position="1045"/>
    </location>
</feature>
<dbReference type="InterPro" id="IPR013320">
    <property type="entry name" value="ConA-like_dom_sf"/>
</dbReference>
<feature type="disulfide bond" evidence="3">
    <location>
        <begin position="2012"/>
        <end position="2030"/>
    </location>
</feature>
<sequence>MGRFLSPVYPATTLCVNFWYKSQGDIQFNIRTYSFGNYNNKAMFSAKGDRGKEWSLGRATLSYSAPYQIVFELVDQGTNDGEVWLDDINIDFRSCDPIASCTFENENLCGYTNVAGSDFDWVLLNGELGSTLTNWDIPSLDHTLGTAYGSFLYLDTTNKLDNLKAQIESEIVSQNQGGQCLQFYLLTNSQNLATLKIKSKNKGYIGSVVEHYSSSNEYNGDNWFFKEVQLPNINYPFSIVVEGITGPNPNNFKGKLAIDDVYFYNGTCQGPPNPQGQFDCTNGQFIDSNLVCDFKSDCSNGQDEKNCGSCTFESNDLCGWVDKSSGSYKWIRARKSMSGSNIGPDVDHTFNNQSGYYMAVTTNNGVLNQPASLYSPALPFASSTCQIKFWFRMEGGNLETLNVSLSLGTDKVVIYRRDRSTLDWSQAVIDLGSVSNQFEIIFEGMKNQNSFGFIVIDDVSFENCALPYLNNPCAQDDFKCKRGNCVPMDRYCDFVDDCGDYSDEIGPLCASYHKCTFDHSLCDWTVESNTLVKWKRFSGPTALANTGPNRDHTTGTNQGYYLYLESAGNSQKTSRIASRVFTSDPGCKLLFYYHMFGSTMGTLNLYVKNFAEDNVQQKIWSVNGNQGDFWLRNLIDIPNGLPFQVIFEGILGNGTESDIALDDIAFTPNCIPFNGPLPTSGFTQPPMTTPNPCGSDFKCESTPFYCIKPSQVCDFTLNCNDGSDEFNCGPCDFETDTCKWQDSSIGLYEWKRKQFNSAIDPPLMGKNKGYFMYIDYGVGNFLDKVLLTSPQLPQPSQSCELNFNHFLEGNQTGYLSAFIQFSNSTLSSPIWTKFTSINSTWTYSTIKLGNYTTGLSQGWKLKFAAYLNDTARSSRISLDDISFSNCNPNDYLAPLKCSFDDGFCGWTNDVVNSKFNWTRNKGSTSSIETGPPGDHTTGLGYYAYIETSSPQKKGDNAVLSTPLLLPTPPYGNCLIFWFHQFGSDVGELNVWINSTEKSEVLWTRKGAQSNIWRRAQVTVSSIVGKGYYGDIAIDDTEITHQGCKDTSVCDFEQNWCSFRNTSLLGYYTWTRGSNKTATPGTGPSFDHVEQNFLNYYNADLTSGFLFLFICLYFTESYLFLPYFIPKYSLFIFTNFHKSTCQIGTTLDLGGGHYLYIDTSPPRVQGDKYLFESAVLKSDKDRCLKFWYHMYGDGIGSLNVYRKLNTSFLTETLWTKAGNQDNIWRMGRANLDGTSSRDDFILYFEGVKGSTERGDIALDDISFLEESCGPANFCDFEEDLCSWTNAVNGFDDDFDWLRNSGSTSSYNTGPSVDATTGTKLGWYMYIETSSNSRDQKAWLVSEHYLPADSPNGFYCVSFYYHMFGANIGALNVYTRVGLNALTQRWRTSGQKGDFWLTDSFSFAEQGEFVVIFEGVHGGSFSGDIAIDDIGIETGLCARDLTTRPPGFETMTYPRLPLDCDFEKDFCSWTNDTETDFTWLRGKSGTLTSLTGPLTDHTLQSLNGYYAYIETSYPRVANQTARMISIPFTVRSTVYNNQTIVWSRQLNQGNKWKYAQIFVKDTGNYRIKIEAISGKGQTGDIAIDDILSNFGSCPIAKSCDFENEDLCGFTNYPLAKFEWTRHKGSTSSASTGPSYDHCQHGIKVPKIFLLYFHLRDIEFAHKNSFKKKLRRINILEKFVCLTYHIDALKKNKNLSVFIISDELKFKFLYTTLTPNGHYMFIETSYPQKKDDNAVLMSPTYKYTSSGAKCIELWYHAYGKNVGSLNIYKLEKGGLSGNTQLIYSTSDDQGNEWHILQTDFYAVANREFNILIEGVVGSGYTGDISIDDYEFKEKECQPLGWCDFEEDTCAWKNIESGADFEWTRHRGNTLTLNTGPSTDHTLATPFGTYLYFETSSPVLKNDNAIMVSPVFKGNTSRCFQFYYHMYGSGDATLNVKQKNSLDSLNKSVIVWTDKNNYGNKWVYASVSLPSNFSHSYTILLEAISGVSALGDIGLDDLKISEGLCPSIDSVCAFNCTNGQCLPASKVCNFVQDCPNGEEELWCGYDKIDFESDLGKWAQSNDGLFKWTRINSGLLSGIGPSIDHTNQSTSGYFLFLEPNTALRNLNAQLKSPVLKDSYSLCEMNFWYQIGGQDAGEIEVFSNIGSQRSKFLRLEQETFNLWKLARVYIGRYRSDFTIDIEGSRSAATSGYLAIDDIEFKSCNFPMVKNCTYSEVKCGNNRCVSNSVLCDFSDDCGDLSDEKNATCLAYPNRCDFESSLCDWTQDQPDSYKWQKTSGYETSSDFLPQRDHTTNTQSGSYIYIETKNRAPASTSTLIGPSFDYSKSVSCRLRLFYYMYGNSVGKLAVYARNAIGGEFKQVWSKIGSLDQGWQRADIYMRPYFANTNTFQVLIQSSAANSTQENGFVAIDDVSFTPNCYPSNDLLPVISTTTMAPPCGSTGFRCSDSKCINKSQICDFIRDCSSGEDETNCGTCNFESDYCGWYDNSFGSHVWNRSQAFDAALPSDVTLGTNQGSVVSYATVEGAFSGLTRLFSPNLGQTGANCEFEFFYYKIDNVANSVIFSLYLNDLGSGSTQRLWTTGDNTMGWMQKRIGLHSRSANFKLYFEATQLSEVGSNKPKLAIDETSFVNCQFSSNITCPSGPDINVFKCSNGACIPSNLVCDFENDCGDSSDEINCVNYNRCDFEDDLNPLCDWNSDDDAELYWQRGTGLQFETSANNYPAFDHTTQLSTGKFYYNDFSGKVNRSARFSSPVLYPVQLGNNCSFRMWYYLEGYAENQPVLKVYKRTILGGPMTLIWDKNNLNYR</sequence>
<dbReference type="CDD" id="cd00112">
    <property type="entry name" value="LDLa"/>
    <property type="match status" value="7"/>
</dbReference>
<evidence type="ECO:0000256" key="2">
    <source>
        <dbReference type="ARBA" id="ARBA00023180"/>
    </source>
</evidence>
<feature type="domain" description="MAM" evidence="4">
    <location>
        <begin position="2246"/>
        <end position="2413"/>
    </location>
</feature>
<dbReference type="GO" id="GO:0016020">
    <property type="term" value="C:membrane"/>
    <property type="evidence" value="ECO:0007669"/>
    <property type="project" value="InterPro"/>
</dbReference>
<feature type="domain" description="MAM" evidence="4">
    <location>
        <begin position="513"/>
        <end position="672"/>
    </location>
</feature>
<evidence type="ECO:0000259" key="4">
    <source>
        <dbReference type="PROSITE" id="PS50060"/>
    </source>
</evidence>
<evidence type="ECO:0000256" key="1">
    <source>
        <dbReference type="ARBA" id="ARBA00023157"/>
    </source>
</evidence>